<dbReference type="EMBL" id="JAEQNB010000001">
    <property type="protein sequence ID" value="MBL0385532.1"/>
    <property type="molecule type" value="Genomic_DNA"/>
</dbReference>
<evidence type="ECO:0000256" key="4">
    <source>
        <dbReference type="ARBA" id="ARBA00022795"/>
    </source>
</evidence>
<dbReference type="InterPro" id="IPR036584">
    <property type="entry name" value="FliS_sf"/>
</dbReference>
<name>A0ABS1J5H7_9BACL</name>
<comment type="caution">
    <text evidence="7">The sequence shown here is derived from an EMBL/GenBank/DDBJ whole genome shotgun (WGS) entry which is preliminary data.</text>
</comment>
<accession>A0ABS1J5H7</accession>
<dbReference type="NCBIfam" id="TIGR00208">
    <property type="entry name" value="fliS"/>
    <property type="match status" value="1"/>
</dbReference>
<proteinExistence type="inferred from homology"/>
<keyword evidence="5" id="KW-0143">Chaperone</keyword>
<organism evidence="7 8">
    <name type="scientific">Tumebacillus amylolyticus</name>
    <dbReference type="NCBI Taxonomy" id="2801339"/>
    <lineage>
        <taxon>Bacteria</taxon>
        <taxon>Bacillati</taxon>
        <taxon>Bacillota</taxon>
        <taxon>Bacilli</taxon>
        <taxon>Bacillales</taxon>
        <taxon>Alicyclobacillaceae</taxon>
        <taxon>Tumebacillus</taxon>
    </lineage>
</organism>
<evidence type="ECO:0000256" key="3">
    <source>
        <dbReference type="ARBA" id="ARBA00022490"/>
    </source>
</evidence>
<dbReference type="PIRSF" id="PIRSF039090">
    <property type="entry name" value="Flis"/>
    <property type="match status" value="1"/>
</dbReference>
<evidence type="ECO:0000256" key="2">
    <source>
        <dbReference type="ARBA" id="ARBA00008787"/>
    </source>
</evidence>
<dbReference type="Gene3D" id="1.20.120.340">
    <property type="entry name" value="Flagellar protein FliS"/>
    <property type="match status" value="1"/>
</dbReference>
<keyword evidence="8" id="KW-1185">Reference proteome</keyword>
<evidence type="ECO:0000313" key="8">
    <source>
        <dbReference type="Proteomes" id="UP000602284"/>
    </source>
</evidence>
<dbReference type="Proteomes" id="UP000602284">
    <property type="component" value="Unassembled WGS sequence"/>
</dbReference>
<keyword evidence="3 6" id="KW-0963">Cytoplasm</keyword>
<protein>
    <recommendedName>
        <fullName evidence="6">Flagellar secretion chaperone FliS</fullName>
    </recommendedName>
</protein>
<comment type="subcellular location">
    <subcellularLocation>
        <location evidence="1 6">Cytoplasm</location>
        <location evidence="1 6">Cytosol</location>
    </subcellularLocation>
</comment>
<keyword evidence="7" id="KW-0969">Cilium</keyword>
<evidence type="ECO:0000256" key="5">
    <source>
        <dbReference type="ARBA" id="ARBA00023186"/>
    </source>
</evidence>
<dbReference type="InterPro" id="IPR003713">
    <property type="entry name" value="FliS"/>
</dbReference>
<comment type="similarity">
    <text evidence="2 6">Belongs to the FliS family.</text>
</comment>
<evidence type="ECO:0000256" key="1">
    <source>
        <dbReference type="ARBA" id="ARBA00004514"/>
    </source>
</evidence>
<dbReference type="PANTHER" id="PTHR34773:SF1">
    <property type="entry name" value="FLAGELLAR SECRETION CHAPERONE FLIS"/>
    <property type="match status" value="1"/>
</dbReference>
<sequence length="136" mass="15306">MSMNAATYQKSYNNAQVMTAPPGELTLMLYNGAIKFLKIAKTAMEAKKIADTNHNIQRAQDIISELMCTLNMDVEISKNLMALYEFMNNHLLQANIQKDPNLVQEVLDLVEDLRNTWVEVIKTTRLQTAKAANGMA</sequence>
<gene>
    <name evidence="7" type="primary">fliS</name>
    <name evidence="7" type="ORF">JJB07_02620</name>
</gene>
<dbReference type="CDD" id="cd16098">
    <property type="entry name" value="FliS"/>
    <property type="match status" value="1"/>
</dbReference>
<dbReference type="Pfam" id="PF02561">
    <property type="entry name" value="FliS"/>
    <property type="match status" value="1"/>
</dbReference>
<evidence type="ECO:0000313" key="7">
    <source>
        <dbReference type="EMBL" id="MBL0385532.1"/>
    </source>
</evidence>
<keyword evidence="7" id="KW-0282">Flagellum</keyword>
<dbReference type="SUPFAM" id="SSF101116">
    <property type="entry name" value="Flagellar export chaperone FliS"/>
    <property type="match status" value="1"/>
</dbReference>
<dbReference type="RefSeq" id="WP_201630869.1">
    <property type="nucleotide sequence ID" value="NZ_JAEQNB010000001.1"/>
</dbReference>
<keyword evidence="4 6" id="KW-1005">Bacterial flagellum biogenesis</keyword>
<reference evidence="7 8" key="1">
    <citation type="submission" date="2021-01" db="EMBL/GenBank/DDBJ databases">
        <title>Tumebacillus sp. strain ITR2 16S ribosomal RNA gene Genome sequencing and assembly.</title>
        <authorList>
            <person name="Kang M."/>
        </authorList>
    </citation>
    <scope>NUCLEOTIDE SEQUENCE [LARGE SCALE GENOMIC DNA]</scope>
    <source>
        <strain evidence="7 8">ITR2</strain>
    </source>
</reference>
<dbReference type="PANTHER" id="PTHR34773">
    <property type="entry name" value="FLAGELLAR SECRETION CHAPERONE FLIS"/>
    <property type="match status" value="1"/>
</dbReference>
<keyword evidence="7" id="KW-0966">Cell projection</keyword>
<evidence type="ECO:0000256" key="6">
    <source>
        <dbReference type="PIRNR" id="PIRNR039090"/>
    </source>
</evidence>